<organism evidence="2">
    <name type="scientific">Nothobranchius pienaari</name>
    <dbReference type="NCBI Taxonomy" id="704102"/>
    <lineage>
        <taxon>Eukaryota</taxon>
        <taxon>Metazoa</taxon>
        <taxon>Chordata</taxon>
        <taxon>Craniata</taxon>
        <taxon>Vertebrata</taxon>
        <taxon>Euteleostomi</taxon>
        <taxon>Actinopterygii</taxon>
        <taxon>Neopterygii</taxon>
        <taxon>Teleostei</taxon>
        <taxon>Neoteleostei</taxon>
        <taxon>Acanthomorphata</taxon>
        <taxon>Ovalentaria</taxon>
        <taxon>Atherinomorphae</taxon>
        <taxon>Cyprinodontiformes</taxon>
        <taxon>Nothobranchiidae</taxon>
        <taxon>Nothobranchius</taxon>
    </lineage>
</organism>
<accession>A0A1A8QGN7</accession>
<keyword evidence="1" id="KW-1133">Transmembrane helix</keyword>
<dbReference type="AlphaFoldDB" id="A0A1A8QGN7"/>
<proteinExistence type="predicted"/>
<sequence length="35" mass="4058">TDGESHQISADDEGTPLLWNSCFLLQVFLFHLNFY</sequence>
<protein>
    <submittedName>
        <fullName evidence="2">Si:ch211-119o8.4</fullName>
    </submittedName>
</protein>
<evidence type="ECO:0000313" key="2">
    <source>
        <dbReference type="EMBL" id="SBR92557.1"/>
    </source>
</evidence>
<dbReference type="EMBL" id="HAEG01012515">
    <property type="protein sequence ID" value="SBR92557.1"/>
    <property type="molecule type" value="Transcribed_RNA"/>
</dbReference>
<feature type="non-terminal residue" evidence="2">
    <location>
        <position position="35"/>
    </location>
</feature>
<keyword evidence="1" id="KW-0472">Membrane</keyword>
<feature type="non-terminal residue" evidence="2">
    <location>
        <position position="1"/>
    </location>
</feature>
<reference evidence="2" key="1">
    <citation type="submission" date="2016-05" db="EMBL/GenBank/DDBJ databases">
        <authorList>
            <person name="Lavstsen T."/>
            <person name="Jespersen J.S."/>
        </authorList>
    </citation>
    <scope>NUCLEOTIDE SEQUENCE</scope>
    <source>
        <tissue evidence="2">Brain</tissue>
    </source>
</reference>
<keyword evidence="1" id="KW-0812">Transmembrane</keyword>
<name>A0A1A8QGN7_9TELE</name>
<reference evidence="2" key="2">
    <citation type="submission" date="2016-06" db="EMBL/GenBank/DDBJ databases">
        <title>The genome of a short-lived fish provides insights into sex chromosome evolution and the genetic control of aging.</title>
        <authorList>
            <person name="Reichwald K."/>
            <person name="Felder M."/>
            <person name="Petzold A."/>
            <person name="Koch P."/>
            <person name="Groth M."/>
            <person name="Platzer M."/>
        </authorList>
    </citation>
    <scope>NUCLEOTIDE SEQUENCE</scope>
    <source>
        <tissue evidence="2">Brain</tissue>
    </source>
</reference>
<gene>
    <name evidence="2" type="primary">SI:CH211-119O8.4</name>
</gene>
<feature type="transmembrane region" description="Helical" evidence="1">
    <location>
        <begin position="17"/>
        <end position="34"/>
    </location>
</feature>
<evidence type="ECO:0000256" key="1">
    <source>
        <dbReference type="SAM" id="Phobius"/>
    </source>
</evidence>